<gene>
    <name evidence="3" type="ORF">KAJ83_12115</name>
</gene>
<dbReference type="Proteomes" id="UP000672602">
    <property type="component" value="Unassembled WGS sequence"/>
</dbReference>
<keyword evidence="1" id="KW-0808">Transferase</keyword>
<comment type="caution">
    <text evidence="3">The sequence shown here is derived from an EMBL/GenBank/DDBJ whole genome shotgun (WGS) entry which is preliminary data.</text>
</comment>
<dbReference type="RefSeq" id="WP_210682335.1">
    <property type="nucleotide sequence ID" value="NZ_JAGMWN010000005.1"/>
</dbReference>
<keyword evidence="3" id="KW-0489">Methyltransferase</keyword>
<evidence type="ECO:0000313" key="4">
    <source>
        <dbReference type="Proteomes" id="UP000672602"/>
    </source>
</evidence>
<dbReference type="GO" id="GO:0008168">
    <property type="term" value="F:methyltransferase activity"/>
    <property type="evidence" value="ECO:0007669"/>
    <property type="project" value="UniProtKB-KW"/>
</dbReference>
<sequence length="201" mass="21955">MSNWDERYAVPGYLFGTEPAGFLTAHESFLLPGQRALSVADGEGRNSVFLARKGLEVTAIDASEVALEKARALASNRAVSVHFRAVDVLNWDWPEAAFDLVVAIFIQFATPDERPALFAGMKRALKPGGTLLLHGYRPEQIAYGTGGPPHAENMYTEDLLNEAFGDFEILELMSYDREIEEGSGHSGMSALIDLVARKPIA</sequence>
<reference evidence="3" key="1">
    <citation type="submission" date="2021-04" db="EMBL/GenBank/DDBJ databases">
        <authorList>
            <person name="Zhang D.-C."/>
        </authorList>
    </citation>
    <scope>NUCLEOTIDE SEQUENCE</scope>
    <source>
        <strain evidence="3">CGMCC 1.15697</strain>
    </source>
</reference>
<keyword evidence="4" id="KW-1185">Reference proteome</keyword>
<dbReference type="Pfam" id="PF13649">
    <property type="entry name" value="Methyltransf_25"/>
    <property type="match status" value="1"/>
</dbReference>
<name>A0A8J7V316_9PROT</name>
<feature type="domain" description="Methyltransferase" evidence="2">
    <location>
        <begin position="37"/>
        <end position="129"/>
    </location>
</feature>
<evidence type="ECO:0000259" key="2">
    <source>
        <dbReference type="Pfam" id="PF13649"/>
    </source>
</evidence>
<organism evidence="3 4">
    <name type="scientific">Marivibrio halodurans</name>
    <dbReference type="NCBI Taxonomy" id="2039722"/>
    <lineage>
        <taxon>Bacteria</taxon>
        <taxon>Pseudomonadati</taxon>
        <taxon>Pseudomonadota</taxon>
        <taxon>Alphaproteobacteria</taxon>
        <taxon>Rhodospirillales</taxon>
        <taxon>Rhodospirillaceae</taxon>
        <taxon>Marivibrio</taxon>
    </lineage>
</organism>
<dbReference type="InterPro" id="IPR041698">
    <property type="entry name" value="Methyltransf_25"/>
</dbReference>
<dbReference type="CDD" id="cd02440">
    <property type="entry name" value="AdoMet_MTases"/>
    <property type="match status" value="1"/>
</dbReference>
<evidence type="ECO:0000256" key="1">
    <source>
        <dbReference type="ARBA" id="ARBA00022679"/>
    </source>
</evidence>
<protein>
    <submittedName>
        <fullName evidence="3">Class I SAM-dependent methyltransferase</fullName>
    </submittedName>
</protein>
<dbReference type="GO" id="GO:0032259">
    <property type="term" value="P:methylation"/>
    <property type="evidence" value="ECO:0007669"/>
    <property type="project" value="UniProtKB-KW"/>
</dbReference>
<accession>A0A8J7V316</accession>
<dbReference type="InterPro" id="IPR029063">
    <property type="entry name" value="SAM-dependent_MTases_sf"/>
</dbReference>
<proteinExistence type="predicted"/>
<dbReference type="Gene3D" id="3.40.50.150">
    <property type="entry name" value="Vaccinia Virus protein VP39"/>
    <property type="match status" value="1"/>
</dbReference>
<evidence type="ECO:0000313" key="3">
    <source>
        <dbReference type="EMBL" id="MBP5857756.1"/>
    </source>
</evidence>
<dbReference type="AlphaFoldDB" id="A0A8J7V316"/>
<dbReference type="PANTHER" id="PTHR43861:SF3">
    <property type="entry name" value="PUTATIVE (AFU_ORTHOLOGUE AFUA_2G14390)-RELATED"/>
    <property type="match status" value="1"/>
</dbReference>
<dbReference type="PANTHER" id="PTHR43861">
    <property type="entry name" value="TRANS-ACONITATE 2-METHYLTRANSFERASE-RELATED"/>
    <property type="match status" value="1"/>
</dbReference>
<dbReference type="SUPFAM" id="SSF53335">
    <property type="entry name" value="S-adenosyl-L-methionine-dependent methyltransferases"/>
    <property type="match status" value="1"/>
</dbReference>
<dbReference type="EMBL" id="JAGMWN010000005">
    <property type="protein sequence ID" value="MBP5857756.1"/>
    <property type="molecule type" value="Genomic_DNA"/>
</dbReference>